<comment type="similarity">
    <text evidence="3">Belongs to the methyl-accepting chemotaxis (MCP) protein family.</text>
</comment>
<evidence type="ECO:0000313" key="9">
    <source>
        <dbReference type="Proteomes" id="UP000247811"/>
    </source>
</evidence>
<keyword evidence="2" id="KW-0488">Methylation</keyword>
<organism evidence="8 9">
    <name type="scientific">Sphaerotilus hippei</name>
    <dbReference type="NCBI Taxonomy" id="744406"/>
    <lineage>
        <taxon>Bacteria</taxon>
        <taxon>Pseudomonadati</taxon>
        <taxon>Pseudomonadota</taxon>
        <taxon>Betaproteobacteria</taxon>
        <taxon>Burkholderiales</taxon>
        <taxon>Sphaerotilaceae</taxon>
        <taxon>Sphaerotilus</taxon>
    </lineage>
</organism>
<keyword evidence="4" id="KW-0807">Transducer</keyword>
<keyword evidence="5" id="KW-0812">Transmembrane</keyword>
<dbReference type="GO" id="GO:0005886">
    <property type="term" value="C:plasma membrane"/>
    <property type="evidence" value="ECO:0007669"/>
    <property type="project" value="TreeGrafter"/>
</dbReference>
<dbReference type="PANTHER" id="PTHR43531:SF14">
    <property type="entry name" value="METHYL-ACCEPTING CHEMOTAXIS PROTEIN I-RELATED"/>
    <property type="match status" value="1"/>
</dbReference>
<gene>
    <name evidence="8" type="ORF">C7444_11020</name>
</gene>
<dbReference type="GO" id="GO:0004888">
    <property type="term" value="F:transmembrane signaling receptor activity"/>
    <property type="evidence" value="ECO:0007669"/>
    <property type="project" value="TreeGrafter"/>
</dbReference>
<dbReference type="Proteomes" id="UP000247811">
    <property type="component" value="Unassembled WGS sequence"/>
</dbReference>
<evidence type="ECO:0000259" key="6">
    <source>
        <dbReference type="PROSITE" id="PS50111"/>
    </source>
</evidence>
<dbReference type="AlphaFoldDB" id="A0A318H1B4"/>
<dbReference type="SMART" id="SM00283">
    <property type="entry name" value="MA"/>
    <property type="match status" value="1"/>
</dbReference>
<dbReference type="GO" id="GO:0006935">
    <property type="term" value="P:chemotaxis"/>
    <property type="evidence" value="ECO:0007669"/>
    <property type="project" value="TreeGrafter"/>
</dbReference>
<dbReference type="CDD" id="cd06225">
    <property type="entry name" value="HAMP"/>
    <property type="match status" value="1"/>
</dbReference>
<dbReference type="InterPro" id="IPR004089">
    <property type="entry name" value="MCPsignal_dom"/>
</dbReference>
<feature type="domain" description="Methyl-accepting transducer" evidence="6">
    <location>
        <begin position="244"/>
        <end position="473"/>
    </location>
</feature>
<dbReference type="OrthoDB" id="9763018at2"/>
<feature type="domain" description="HAMP" evidence="7">
    <location>
        <begin position="187"/>
        <end position="239"/>
    </location>
</feature>
<proteinExistence type="inferred from homology"/>
<evidence type="ECO:0000256" key="5">
    <source>
        <dbReference type="SAM" id="Phobius"/>
    </source>
</evidence>
<dbReference type="Pfam" id="PF00015">
    <property type="entry name" value="MCPsignal"/>
    <property type="match status" value="1"/>
</dbReference>
<name>A0A318H1B4_9BURK</name>
<dbReference type="InterPro" id="IPR051310">
    <property type="entry name" value="MCP_chemotaxis"/>
</dbReference>
<dbReference type="SMART" id="SM00304">
    <property type="entry name" value="HAMP"/>
    <property type="match status" value="1"/>
</dbReference>
<dbReference type="EMBL" id="QJJS01000010">
    <property type="protein sequence ID" value="PXW95175.1"/>
    <property type="molecule type" value="Genomic_DNA"/>
</dbReference>
<dbReference type="Gene3D" id="1.10.287.950">
    <property type="entry name" value="Methyl-accepting chemotaxis protein"/>
    <property type="match status" value="1"/>
</dbReference>
<reference evidence="8 9" key="1">
    <citation type="submission" date="2018-05" db="EMBL/GenBank/DDBJ databases">
        <title>Genomic Encyclopedia of Type Strains, Phase IV (KMG-IV): sequencing the most valuable type-strain genomes for metagenomic binning, comparative biology and taxonomic classification.</title>
        <authorList>
            <person name="Goeker M."/>
        </authorList>
    </citation>
    <scope>NUCLEOTIDE SEQUENCE [LARGE SCALE GENOMIC DNA]</scope>
    <source>
        <strain evidence="8 9">DSM 566</strain>
    </source>
</reference>
<evidence type="ECO:0000256" key="3">
    <source>
        <dbReference type="ARBA" id="ARBA00029447"/>
    </source>
</evidence>
<dbReference type="PROSITE" id="PS50111">
    <property type="entry name" value="CHEMOTAXIS_TRANSDUC_2"/>
    <property type="match status" value="1"/>
</dbReference>
<evidence type="ECO:0000256" key="2">
    <source>
        <dbReference type="ARBA" id="ARBA00022481"/>
    </source>
</evidence>
<keyword evidence="5" id="KW-0472">Membrane</keyword>
<keyword evidence="5" id="KW-1133">Transmembrane helix</keyword>
<evidence type="ECO:0000256" key="4">
    <source>
        <dbReference type="PROSITE-ProRule" id="PRU00284"/>
    </source>
</evidence>
<dbReference type="CDD" id="cd11386">
    <property type="entry name" value="MCP_signal"/>
    <property type="match status" value="1"/>
</dbReference>
<dbReference type="GO" id="GO:0007165">
    <property type="term" value="P:signal transduction"/>
    <property type="evidence" value="ECO:0007669"/>
    <property type="project" value="UniProtKB-KW"/>
</dbReference>
<evidence type="ECO:0000256" key="1">
    <source>
        <dbReference type="ARBA" id="ARBA00004370"/>
    </source>
</evidence>
<feature type="transmembrane region" description="Helical" evidence="5">
    <location>
        <begin position="7"/>
        <end position="29"/>
    </location>
</feature>
<accession>A0A318H1B4</accession>
<dbReference type="SUPFAM" id="SSF58104">
    <property type="entry name" value="Methyl-accepting chemotaxis protein (MCP) signaling domain"/>
    <property type="match status" value="1"/>
</dbReference>
<dbReference type="FunFam" id="1.10.287.950:FF:000001">
    <property type="entry name" value="Methyl-accepting chemotaxis sensory transducer"/>
    <property type="match status" value="1"/>
</dbReference>
<keyword evidence="9" id="KW-1185">Reference proteome</keyword>
<dbReference type="PROSITE" id="PS50885">
    <property type="entry name" value="HAMP"/>
    <property type="match status" value="1"/>
</dbReference>
<evidence type="ECO:0000313" key="8">
    <source>
        <dbReference type="EMBL" id="PXW95175.1"/>
    </source>
</evidence>
<protein>
    <submittedName>
        <fullName evidence="8">Methyl-accepting chemotaxis protein</fullName>
    </submittedName>
</protein>
<dbReference type="RefSeq" id="WP_110401048.1">
    <property type="nucleotide sequence ID" value="NZ_QJJS01000010.1"/>
</dbReference>
<comment type="subcellular location">
    <subcellularLocation>
        <location evidence="1">Membrane</location>
    </subcellularLocation>
</comment>
<dbReference type="Pfam" id="PF00672">
    <property type="entry name" value="HAMP"/>
    <property type="match status" value="1"/>
</dbReference>
<evidence type="ECO:0000259" key="7">
    <source>
        <dbReference type="PROSITE" id="PS50885"/>
    </source>
</evidence>
<comment type="caution">
    <text evidence="8">The sequence shown here is derived from an EMBL/GenBank/DDBJ whole genome shotgun (WGS) entry which is preliminary data.</text>
</comment>
<dbReference type="InterPro" id="IPR003660">
    <property type="entry name" value="HAMP_dom"/>
</dbReference>
<sequence length="491" mass="52109">MKLQRKFAWGLVSLAVVAVTVLLGVRMLGKAARFHYLEREHLMLVSQVEARLDRVLEQGAHAGAVQRADLIGLLEKALAIANSVDSELMKPEQWLFRGLGFGRVLDLPGEDGVQVQRMIDILRADSAPQLSQATAEQLKPLMARVWDLSGQFGPLVQQASQFIQWLVLALDSLAIAALVSILLMVRRATLPPLQAAIQEAERIAAGDLAGPSLPDTGDEVGQLNAAIARMKANLAQVVGEVRQNSHGVASSLAEVSSGSNDLSSRTEQQAATLQQTVASVGEISRSAQQIGTQMREADSQAGQARTEAAAGGEAVAQVVAQMDRVLQASRRIADINGVINGISFQTNILALNAAVEAARAGEQGRGFAVVAGEVRSLATRSAEAAREIASLISDTVNQVEQGVSQVHQAGTTIGEVVHSVQRVSQLVAEVTRELSGQSGTLDQIDQAMQMLDAGMQQNAAMAEQSASAAESVRAQSDQLLHSVDRFTLPAR</sequence>
<dbReference type="PANTHER" id="PTHR43531">
    <property type="entry name" value="PROTEIN ICFG"/>
    <property type="match status" value="1"/>
</dbReference>